<comment type="function">
    <text evidence="4">Accelerates the degradation of transcripts by removing pyrophosphate from the 5'-end of triphosphorylated RNA, leading to a more labile monophosphorylated state that can stimulate subsequent ribonuclease cleavage.</text>
</comment>
<dbReference type="InterPro" id="IPR020084">
    <property type="entry name" value="NUDIX_hydrolase_CS"/>
</dbReference>
<dbReference type="InterPro" id="IPR020476">
    <property type="entry name" value="Nudix_hydrolase"/>
</dbReference>
<dbReference type="Gene3D" id="3.90.79.10">
    <property type="entry name" value="Nucleoside Triphosphate Pyrophosphohydrolase"/>
    <property type="match status" value="1"/>
</dbReference>
<dbReference type="SUPFAM" id="SSF55811">
    <property type="entry name" value="Nudix"/>
    <property type="match status" value="1"/>
</dbReference>
<dbReference type="CDD" id="cd03671">
    <property type="entry name" value="NUDIX_Ap4A_hydrolase_plant_like"/>
    <property type="match status" value="1"/>
</dbReference>
<dbReference type="Proteomes" id="UP001217500">
    <property type="component" value="Chromosome"/>
</dbReference>
<evidence type="ECO:0000259" key="5">
    <source>
        <dbReference type="PROSITE" id="PS51462"/>
    </source>
</evidence>
<dbReference type="PROSITE" id="PS00893">
    <property type="entry name" value="NUDIX_BOX"/>
    <property type="match status" value="1"/>
</dbReference>
<dbReference type="InterPro" id="IPR000086">
    <property type="entry name" value="NUDIX_hydrolase_dom"/>
</dbReference>
<dbReference type="GO" id="GO:0019693">
    <property type="term" value="P:ribose phosphate metabolic process"/>
    <property type="evidence" value="ECO:0007669"/>
    <property type="project" value="TreeGrafter"/>
</dbReference>
<evidence type="ECO:0000256" key="1">
    <source>
        <dbReference type="ARBA" id="ARBA00001936"/>
    </source>
</evidence>
<dbReference type="NCBIfam" id="NF001938">
    <property type="entry name" value="PRK00714.1-5"/>
    <property type="match status" value="1"/>
</dbReference>
<dbReference type="PANTHER" id="PTHR11839:SF22">
    <property type="entry name" value="NUDIX HYDROLASE 26, CHLOROPLASTIC"/>
    <property type="match status" value="1"/>
</dbReference>
<comment type="cofactor">
    <cofactor evidence="2">
        <name>Mg(2+)</name>
        <dbReference type="ChEBI" id="CHEBI:18420"/>
    </cofactor>
</comment>
<feature type="short sequence motif" description="Nudix box" evidence="4">
    <location>
        <begin position="38"/>
        <end position="59"/>
    </location>
</feature>
<comment type="similarity">
    <text evidence="4">Belongs to the Nudix hydrolase family. RppH subfamily.</text>
</comment>
<dbReference type="Pfam" id="PF00293">
    <property type="entry name" value="NUDIX"/>
    <property type="match status" value="1"/>
</dbReference>
<evidence type="ECO:0000313" key="7">
    <source>
        <dbReference type="Proteomes" id="UP001217500"/>
    </source>
</evidence>
<dbReference type="PRINTS" id="PR00502">
    <property type="entry name" value="NUDIXFAMILY"/>
</dbReference>
<gene>
    <name evidence="4" type="primary">rppH</name>
    <name evidence="4" type="synonym">nudH</name>
    <name evidence="6" type="ORF">PH603_15235</name>
</gene>
<keyword evidence="3 4" id="KW-0378">Hydrolase</keyword>
<dbReference type="RefSeq" id="WP_289503577.1">
    <property type="nucleotide sequence ID" value="NZ_CP116805.1"/>
</dbReference>
<dbReference type="InterPro" id="IPR022927">
    <property type="entry name" value="RppH"/>
</dbReference>
<dbReference type="GO" id="GO:0006753">
    <property type="term" value="P:nucleoside phosphate metabolic process"/>
    <property type="evidence" value="ECO:0007669"/>
    <property type="project" value="TreeGrafter"/>
</dbReference>
<proteinExistence type="inferred from homology"/>
<evidence type="ECO:0000256" key="3">
    <source>
        <dbReference type="ARBA" id="ARBA00022801"/>
    </source>
</evidence>
<protein>
    <recommendedName>
        <fullName evidence="4">RNA pyrophosphohydrolase</fullName>
        <ecNumber evidence="4">3.6.1.-</ecNumber>
    </recommendedName>
    <alternativeName>
        <fullName evidence="4">(Di)nucleoside polyphosphate hydrolase</fullName>
    </alternativeName>
</protein>
<dbReference type="NCBIfam" id="NF001936">
    <property type="entry name" value="PRK00714.1-3"/>
    <property type="match status" value="1"/>
</dbReference>
<comment type="cofactor">
    <cofactor evidence="1">
        <name>Mn(2+)</name>
        <dbReference type="ChEBI" id="CHEBI:29035"/>
    </cofactor>
</comment>
<sequence>MSDLPYRPCVGIMLINAEGEIFVGERIDTPGAWQMPQGGIDKGEEADVAALRELEEEIGVTAAAVELITRTPAPLAYDLPPHLLGKVWGGKYKGQIQHWYLMRLTGDEAGINIDVEHPEFSRWRWTDAKALVDEIVPFKRPIYEALVDAFGMYLKGA</sequence>
<dbReference type="KEGG" id="gso:PH603_15235"/>
<dbReference type="PROSITE" id="PS51462">
    <property type="entry name" value="NUDIX"/>
    <property type="match status" value="1"/>
</dbReference>
<dbReference type="GO" id="GO:0034432">
    <property type="term" value="F:bis(5'-adenosyl)-pentaphosphatase activity"/>
    <property type="evidence" value="ECO:0007669"/>
    <property type="project" value="TreeGrafter"/>
</dbReference>
<organism evidence="6 7">
    <name type="scientific">Gimibacter soli</name>
    <dbReference type="NCBI Taxonomy" id="3024400"/>
    <lineage>
        <taxon>Bacteria</taxon>
        <taxon>Pseudomonadati</taxon>
        <taxon>Pseudomonadota</taxon>
        <taxon>Alphaproteobacteria</taxon>
        <taxon>Kordiimonadales</taxon>
        <taxon>Temperatibacteraceae</taxon>
        <taxon>Gimibacter</taxon>
    </lineage>
</organism>
<dbReference type="PANTHER" id="PTHR11839">
    <property type="entry name" value="UDP/ADP-SUGAR PYROPHOSPHATASE"/>
    <property type="match status" value="1"/>
</dbReference>
<evidence type="ECO:0000256" key="2">
    <source>
        <dbReference type="ARBA" id="ARBA00001946"/>
    </source>
</evidence>
<dbReference type="AlphaFoldDB" id="A0AAE9XS01"/>
<dbReference type="EC" id="3.6.1.-" evidence="4"/>
<evidence type="ECO:0000256" key="4">
    <source>
        <dbReference type="HAMAP-Rule" id="MF_00298"/>
    </source>
</evidence>
<dbReference type="InterPro" id="IPR015797">
    <property type="entry name" value="NUDIX_hydrolase-like_dom_sf"/>
</dbReference>
<dbReference type="EMBL" id="CP116805">
    <property type="protein sequence ID" value="WCL53890.1"/>
    <property type="molecule type" value="Genomic_DNA"/>
</dbReference>
<feature type="domain" description="Nudix hydrolase" evidence="5">
    <location>
        <begin position="5"/>
        <end position="148"/>
    </location>
</feature>
<comment type="cofactor">
    <cofactor evidence="4">
        <name>a divalent metal cation</name>
        <dbReference type="ChEBI" id="CHEBI:60240"/>
    </cofactor>
</comment>
<dbReference type="GO" id="GO:0008893">
    <property type="term" value="F:guanosine-3',5'-bis(diphosphate) 3'-diphosphatase activity"/>
    <property type="evidence" value="ECO:0007669"/>
    <property type="project" value="TreeGrafter"/>
</dbReference>
<keyword evidence="7" id="KW-1185">Reference proteome</keyword>
<reference evidence="6" key="1">
    <citation type="submission" date="2023-01" db="EMBL/GenBank/DDBJ databases">
        <title>The genome sequence of Kordiimonadaceae bacterium 6D33.</title>
        <authorList>
            <person name="Liu Y."/>
        </authorList>
    </citation>
    <scope>NUCLEOTIDE SEQUENCE</scope>
    <source>
        <strain evidence="6">6D33</strain>
    </source>
</reference>
<dbReference type="HAMAP" id="MF_00298">
    <property type="entry name" value="Nudix_RppH"/>
    <property type="match status" value="1"/>
</dbReference>
<evidence type="ECO:0000313" key="6">
    <source>
        <dbReference type="EMBL" id="WCL53890.1"/>
    </source>
</evidence>
<name>A0AAE9XS01_9PROT</name>
<accession>A0AAE9XS01</accession>